<sequence>MSTNLEIEHKTMLSMPEYDRLKTLFSHVTPVRQTNHYLDSQDFTLRKKKLALRIRTFDRSAEMTLKVPQQVGNIEHNIDLTLEEAQYLLAQKSITCGKTDLSEICDILVERGVDLESITLIGSLTTIRYEQHLPIGLAALDKNDYLGHTDYELELEVTDSEQGKKDFLAFLKKNHIEFRFSKSKVVRFLDCLRHLKKQ</sequence>
<dbReference type="EMBL" id="JARYTV010000003">
    <property type="protein sequence ID" value="MDH7959911.1"/>
    <property type="molecule type" value="Genomic_DNA"/>
</dbReference>
<name>A0A098CUR6_9LACT</name>
<dbReference type="CDD" id="cd07762">
    <property type="entry name" value="CYTH-like_Pase_1"/>
    <property type="match status" value="1"/>
</dbReference>
<dbReference type="AlphaFoldDB" id="A0A098CUR6"/>
<dbReference type="InterPro" id="IPR009195">
    <property type="entry name" value="Uncharacterised_YjbK"/>
</dbReference>
<reference evidence="4" key="2">
    <citation type="submission" date="2022-10" db="EMBL/GenBank/DDBJ databases">
        <title>Genome assembly of Lactococcus garvieae isolates from cricket gut.</title>
        <authorList>
            <person name="Luecke A.R."/>
            <person name="Brown A.M.V."/>
            <person name="Wakeman C.A."/>
        </authorList>
    </citation>
    <scope>NUCLEOTIDE SEQUENCE</scope>
    <source>
        <strain evidence="4">Alexii-11_2</strain>
    </source>
</reference>
<dbReference type="Proteomes" id="UP001164042">
    <property type="component" value="Chromosome"/>
</dbReference>
<dbReference type="PIRSF" id="PIRSF012526">
    <property type="entry name" value="CYTH_UCP012526"/>
    <property type="match status" value="1"/>
</dbReference>
<dbReference type="EMBL" id="BLXU01000002">
    <property type="protein sequence ID" value="GFO51107.1"/>
    <property type="molecule type" value="Genomic_DNA"/>
</dbReference>
<evidence type="ECO:0000259" key="1">
    <source>
        <dbReference type="PROSITE" id="PS51707"/>
    </source>
</evidence>
<evidence type="ECO:0000313" key="2">
    <source>
        <dbReference type="EMBL" id="GFO51107.1"/>
    </source>
</evidence>
<dbReference type="Proteomes" id="UP001157396">
    <property type="component" value="Unassembled WGS sequence"/>
</dbReference>
<dbReference type="GeneID" id="75143016"/>
<dbReference type="RefSeq" id="WP_003133845.1">
    <property type="nucleotide sequence ID" value="NZ_AP026069.1"/>
</dbReference>
<evidence type="ECO:0000313" key="4">
    <source>
        <dbReference type="EMBL" id="UYT10620.1"/>
    </source>
</evidence>
<gene>
    <name evidence="2" type="primary">ydgF</name>
    <name evidence="2" type="ORF">ikelab_03820</name>
    <name evidence="4" type="ORF">OF801_01380</name>
    <name evidence="3" type="ORF">QHR29_05460</name>
</gene>
<feature type="domain" description="CYTH" evidence="1">
    <location>
        <begin position="4"/>
        <end position="195"/>
    </location>
</feature>
<dbReference type="SMART" id="SM01118">
    <property type="entry name" value="CYTH"/>
    <property type="match status" value="1"/>
</dbReference>
<dbReference type="Gene3D" id="2.40.320.10">
    <property type="entry name" value="Hypothetical Protein Pfu-838710-001"/>
    <property type="match status" value="1"/>
</dbReference>
<protein>
    <submittedName>
        <fullName evidence="2">Adenylate cyclase</fullName>
    </submittedName>
    <submittedName>
        <fullName evidence="3">CYTH domain-containing protein</fullName>
    </submittedName>
</protein>
<organism evidence="2 5">
    <name type="scientific">Lactococcus garvieae</name>
    <dbReference type="NCBI Taxonomy" id="1363"/>
    <lineage>
        <taxon>Bacteria</taxon>
        <taxon>Bacillati</taxon>
        <taxon>Bacillota</taxon>
        <taxon>Bacilli</taxon>
        <taxon>Lactobacillales</taxon>
        <taxon>Streptococcaceae</taxon>
        <taxon>Lactococcus</taxon>
    </lineage>
</organism>
<dbReference type="PROSITE" id="PS51707">
    <property type="entry name" value="CYTH"/>
    <property type="match status" value="1"/>
</dbReference>
<dbReference type="OMA" id="HAEQTMK"/>
<dbReference type="Proteomes" id="UP000504756">
    <property type="component" value="Unassembled WGS sequence"/>
</dbReference>
<dbReference type="eggNOG" id="COG4116">
    <property type="taxonomic scope" value="Bacteria"/>
</dbReference>
<dbReference type="InterPro" id="IPR033469">
    <property type="entry name" value="CYTH-like_dom_sf"/>
</dbReference>
<reference evidence="3" key="3">
    <citation type="submission" date="2023-04" db="EMBL/GenBank/DDBJ databases">
        <title>Genomic analysis of Lactococcus garvieae isolates.</title>
        <authorList>
            <person name="Zhanghang C."/>
        </authorList>
    </citation>
    <scope>NUCLEOTIDE SEQUENCE</scope>
    <source>
        <strain evidence="3">ZB-1</strain>
    </source>
</reference>
<proteinExistence type="predicted"/>
<dbReference type="Pfam" id="PF01928">
    <property type="entry name" value="CYTH"/>
    <property type="match status" value="1"/>
</dbReference>
<accession>A0A098CUR6</accession>
<evidence type="ECO:0000313" key="5">
    <source>
        <dbReference type="Proteomes" id="UP000504756"/>
    </source>
</evidence>
<evidence type="ECO:0000313" key="3">
    <source>
        <dbReference type="EMBL" id="MDH7959911.1"/>
    </source>
</evidence>
<dbReference type="InterPro" id="IPR023577">
    <property type="entry name" value="CYTH_domain"/>
</dbReference>
<dbReference type="SUPFAM" id="SSF55154">
    <property type="entry name" value="CYTH-like phosphatases"/>
    <property type="match status" value="1"/>
</dbReference>
<dbReference type="EMBL" id="CP109635">
    <property type="protein sequence ID" value="UYT10620.1"/>
    <property type="molecule type" value="Genomic_DNA"/>
</dbReference>
<reference evidence="2 5" key="1">
    <citation type="submission" date="2020-06" db="EMBL/GenBank/DDBJ databases">
        <title>Draft genome sequence of Lactic acid bacteria from Okinawan-style tofu.</title>
        <authorList>
            <person name="Takara I."/>
            <person name="Ikematsu S."/>
        </authorList>
    </citation>
    <scope>NUCLEOTIDE SEQUENCE [LARGE SCALE GENOMIC DNA]</scope>
    <source>
        <strain evidence="2">Lg38</strain>
        <strain evidence="5">lg38</strain>
    </source>
</reference>